<dbReference type="RefSeq" id="XP_024872111.1">
    <property type="nucleotide sequence ID" value="XM_025016343.1"/>
</dbReference>
<dbReference type="PANTHER" id="PTHR45861:SF1">
    <property type="entry name" value="DNA POLYMERASE ALPHA CATALYTIC SUBUNIT"/>
    <property type="match status" value="1"/>
</dbReference>
<keyword evidence="4" id="KW-0239">DNA-directed DNA polymerase</keyword>
<accession>A0A6J1PS85</accession>
<evidence type="ECO:0000256" key="3">
    <source>
        <dbReference type="ARBA" id="ARBA00022695"/>
    </source>
</evidence>
<feature type="domain" description="DNA-directed DNA polymerase family B multifunctional" evidence="5">
    <location>
        <begin position="7"/>
        <end position="147"/>
    </location>
</feature>
<dbReference type="GO" id="GO:0003688">
    <property type="term" value="F:DNA replication origin binding"/>
    <property type="evidence" value="ECO:0007669"/>
    <property type="project" value="TreeGrafter"/>
</dbReference>
<sequence>MLDGSRRKAAAYAGGLVLDPKKGFYDKLGLLMDFNFWYYTRCINPSIIQEYNLCFTTVPGAAYADAEQLNILELNLESGMIPTESHKLVKSRQQIKQLMKAPNLLPKQKMDYHIRQMALNLTTNSMYGCLGAMYCRFYAKGLAALITGL</sequence>
<dbReference type="GO" id="GO:0000166">
    <property type="term" value="F:nucleotide binding"/>
    <property type="evidence" value="ECO:0007669"/>
    <property type="project" value="InterPro"/>
</dbReference>
<keyword evidence="3" id="KW-0548">Nucleotidyltransferase</keyword>
<evidence type="ECO:0000259" key="5">
    <source>
        <dbReference type="Pfam" id="PF00136"/>
    </source>
</evidence>
<protein>
    <recommendedName>
        <fullName evidence="1">DNA-directed DNA polymerase</fullName>
        <ecNumber evidence="1">2.7.7.7</ecNumber>
    </recommendedName>
</protein>
<evidence type="ECO:0000313" key="6">
    <source>
        <dbReference type="Proteomes" id="UP000504618"/>
    </source>
</evidence>
<name>A0A6J1PS85_9HYME</name>
<dbReference type="GO" id="GO:0006273">
    <property type="term" value="P:lagging strand elongation"/>
    <property type="evidence" value="ECO:0007669"/>
    <property type="project" value="TreeGrafter"/>
</dbReference>
<evidence type="ECO:0000313" key="7">
    <source>
        <dbReference type="RefSeq" id="XP_024872111.1"/>
    </source>
</evidence>
<dbReference type="Proteomes" id="UP000504618">
    <property type="component" value="Unplaced"/>
</dbReference>
<dbReference type="EC" id="2.7.7.7" evidence="1"/>
<evidence type="ECO:0000256" key="2">
    <source>
        <dbReference type="ARBA" id="ARBA00022679"/>
    </source>
</evidence>
<dbReference type="GO" id="GO:1902975">
    <property type="term" value="P:mitotic DNA replication initiation"/>
    <property type="evidence" value="ECO:0007669"/>
    <property type="project" value="TreeGrafter"/>
</dbReference>
<dbReference type="GO" id="GO:0003887">
    <property type="term" value="F:DNA-directed DNA polymerase activity"/>
    <property type="evidence" value="ECO:0007669"/>
    <property type="project" value="UniProtKB-KW"/>
</dbReference>
<evidence type="ECO:0000313" key="8">
    <source>
        <dbReference type="RefSeq" id="XP_024884277.1"/>
    </source>
</evidence>
<dbReference type="InterPro" id="IPR023211">
    <property type="entry name" value="DNA_pol_palm_dom_sf"/>
</dbReference>
<dbReference type="AlphaFoldDB" id="A0A6J1PS85"/>
<dbReference type="OrthoDB" id="7634552at2759"/>
<dbReference type="GO" id="GO:0003697">
    <property type="term" value="F:single-stranded DNA binding"/>
    <property type="evidence" value="ECO:0007669"/>
    <property type="project" value="TreeGrafter"/>
</dbReference>
<dbReference type="GeneID" id="112454773"/>
<dbReference type="RefSeq" id="XP_024884277.1">
    <property type="nucleotide sequence ID" value="XM_025028509.1"/>
</dbReference>
<organism evidence="6 7">
    <name type="scientific">Temnothorax curvispinosus</name>
    <dbReference type="NCBI Taxonomy" id="300111"/>
    <lineage>
        <taxon>Eukaryota</taxon>
        <taxon>Metazoa</taxon>
        <taxon>Ecdysozoa</taxon>
        <taxon>Arthropoda</taxon>
        <taxon>Hexapoda</taxon>
        <taxon>Insecta</taxon>
        <taxon>Pterygota</taxon>
        <taxon>Neoptera</taxon>
        <taxon>Endopterygota</taxon>
        <taxon>Hymenoptera</taxon>
        <taxon>Apocrita</taxon>
        <taxon>Aculeata</taxon>
        <taxon>Formicoidea</taxon>
        <taxon>Formicidae</taxon>
        <taxon>Myrmicinae</taxon>
        <taxon>Temnothorax</taxon>
    </lineage>
</organism>
<dbReference type="InterPro" id="IPR043502">
    <property type="entry name" value="DNA/RNA_pol_sf"/>
</dbReference>
<dbReference type="GO" id="GO:0006272">
    <property type="term" value="P:leading strand elongation"/>
    <property type="evidence" value="ECO:0007669"/>
    <property type="project" value="TreeGrafter"/>
</dbReference>
<evidence type="ECO:0000256" key="1">
    <source>
        <dbReference type="ARBA" id="ARBA00012417"/>
    </source>
</evidence>
<gene>
    <name evidence="7" type="primary">LOC112454773</name>
    <name evidence="8" type="synonym">LOC112462623</name>
</gene>
<dbReference type="GO" id="GO:0005658">
    <property type="term" value="C:alpha DNA polymerase:primase complex"/>
    <property type="evidence" value="ECO:0007669"/>
    <property type="project" value="TreeGrafter"/>
</dbReference>
<evidence type="ECO:0000256" key="4">
    <source>
        <dbReference type="ARBA" id="ARBA00022932"/>
    </source>
</evidence>
<dbReference type="SUPFAM" id="SSF56672">
    <property type="entry name" value="DNA/RNA polymerases"/>
    <property type="match status" value="1"/>
</dbReference>
<keyword evidence="6" id="KW-1185">Reference proteome</keyword>
<proteinExistence type="predicted"/>
<dbReference type="GO" id="GO:0003682">
    <property type="term" value="F:chromatin binding"/>
    <property type="evidence" value="ECO:0007669"/>
    <property type="project" value="TreeGrafter"/>
</dbReference>
<reference evidence="7 8" key="1">
    <citation type="submission" date="2025-04" db="UniProtKB">
        <authorList>
            <consortium name="RefSeq"/>
        </authorList>
    </citation>
    <scope>IDENTIFICATION</scope>
    <source>
        <tissue evidence="7 8">Whole body</tissue>
    </source>
</reference>
<dbReference type="Gene3D" id="3.90.1600.10">
    <property type="entry name" value="Palm domain of DNA polymerase"/>
    <property type="match status" value="1"/>
</dbReference>
<dbReference type="PANTHER" id="PTHR45861">
    <property type="entry name" value="DNA POLYMERASE ALPHA CATALYTIC SUBUNIT"/>
    <property type="match status" value="1"/>
</dbReference>
<dbReference type="Pfam" id="PF00136">
    <property type="entry name" value="DNA_pol_B"/>
    <property type="match status" value="1"/>
</dbReference>
<dbReference type="Gene3D" id="1.10.287.690">
    <property type="entry name" value="Helix hairpin bin"/>
    <property type="match status" value="1"/>
</dbReference>
<keyword evidence="2" id="KW-0808">Transferase</keyword>
<dbReference type="InterPro" id="IPR006134">
    <property type="entry name" value="DNA-dir_DNA_pol_B_multi_dom"/>
</dbReference>